<feature type="signal peptide" evidence="1">
    <location>
        <begin position="1"/>
        <end position="26"/>
    </location>
</feature>
<keyword evidence="3" id="KW-1185">Reference proteome</keyword>
<feature type="chain" id="PRO_5046878901" evidence="1">
    <location>
        <begin position="27"/>
        <end position="256"/>
    </location>
</feature>
<keyword evidence="1" id="KW-0732">Signal</keyword>
<proteinExistence type="predicted"/>
<dbReference type="EMBL" id="SSNY01000006">
    <property type="protein sequence ID" value="THF57128.1"/>
    <property type="molecule type" value="Genomic_DNA"/>
</dbReference>
<comment type="caution">
    <text evidence="2">The sequence shown here is derived from an EMBL/GenBank/DDBJ whole genome shotgun (WGS) entry which is preliminary data.</text>
</comment>
<organism evidence="2 3">
    <name type="scientific">Ollibium composti</name>
    <dbReference type="NCBI Taxonomy" id="2675109"/>
    <lineage>
        <taxon>Bacteria</taxon>
        <taxon>Pseudomonadati</taxon>
        <taxon>Pseudomonadota</taxon>
        <taxon>Alphaproteobacteria</taxon>
        <taxon>Hyphomicrobiales</taxon>
        <taxon>Phyllobacteriaceae</taxon>
        <taxon>Ollibium</taxon>
    </lineage>
</organism>
<dbReference type="PANTHER" id="PTHR36057">
    <property type="match status" value="1"/>
</dbReference>
<reference evidence="2 3" key="1">
    <citation type="submission" date="2019-04" db="EMBL/GenBank/DDBJ databases">
        <title>Mesorhizobium composti sp. nov., isolated from compost.</title>
        <authorList>
            <person name="Lin S.-Y."/>
            <person name="Hameed A."/>
            <person name="Hsieh Y.-T."/>
            <person name="Young C.-C."/>
        </authorList>
    </citation>
    <scope>NUCLEOTIDE SEQUENCE [LARGE SCALE GENOMIC DNA]</scope>
    <source>
        <strain evidence="2 3">CC-YTH430</strain>
    </source>
</reference>
<dbReference type="InterPro" id="IPR036249">
    <property type="entry name" value="Thioredoxin-like_sf"/>
</dbReference>
<dbReference type="SUPFAM" id="SSF52833">
    <property type="entry name" value="Thioredoxin-like"/>
    <property type="match status" value="1"/>
</dbReference>
<accession>A0ABY2Q8T6</accession>
<protein>
    <submittedName>
        <fullName evidence="2">DUF1223 domain-containing protein</fullName>
    </submittedName>
</protein>
<dbReference type="PANTHER" id="PTHR36057:SF1">
    <property type="entry name" value="LIPOPROTEIN LIPID ATTACHMENT SITE-LIKE PROTEIN, PUTATIVE (DUF1223)-RELATED"/>
    <property type="match status" value="1"/>
</dbReference>
<dbReference type="Proteomes" id="UP000306441">
    <property type="component" value="Unassembled WGS sequence"/>
</dbReference>
<dbReference type="Pfam" id="PF06764">
    <property type="entry name" value="DUF1223"/>
    <property type="match status" value="1"/>
</dbReference>
<name>A0ABY2Q8T6_9HYPH</name>
<evidence type="ECO:0000256" key="1">
    <source>
        <dbReference type="SAM" id="SignalP"/>
    </source>
</evidence>
<sequence>MAFREVSRLVAAALAIVAGGVVVAKADDQTPEKPLGVVELFTSQGCNSCPPADEFFAELATNPNLVALSYHVDYWDYLGWRDTLSRKENTERQYDYMRAFNSRSVYTPQAVINGRAHVNGASRGAVDGALDTMAKAGEGMLVGIRITRSGDGVMIDTGDAAAGSGNANAHVVVVYFDPPKTVAIGKGENDGRNLTYWNAVSDIQTAGMWHGKAQRYELPVSEISKKQGGSAVLLQAVGQDGLPGPILGAAFIQKPE</sequence>
<dbReference type="InterPro" id="IPR010634">
    <property type="entry name" value="DUF1223"/>
</dbReference>
<evidence type="ECO:0000313" key="2">
    <source>
        <dbReference type="EMBL" id="THF57128.1"/>
    </source>
</evidence>
<dbReference type="RefSeq" id="WP_136357644.1">
    <property type="nucleotide sequence ID" value="NZ_SSNY01000006.1"/>
</dbReference>
<evidence type="ECO:0000313" key="3">
    <source>
        <dbReference type="Proteomes" id="UP000306441"/>
    </source>
</evidence>
<gene>
    <name evidence="2" type="ORF">E6C48_12490</name>
</gene>